<reference evidence="2" key="1">
    <citation type="journal article" date="2011" name="Nat. Biotechnol.">
        <title>The genomic sequence of the Chinese hamster ovary (CHO)-K1 cell line.</title>
        <authorList>
            <person name="Xu X."/>
            <person name="Nagarajan H."/>
            <person name="Lewis N.E."/>
            <person name="Pan S."/>
            <person name="Cai Z."/>
            <person name="Liu X."/>
            <person name="Chen W."/>
            <person name="Xie M."/>
            <person name="Wang W."/>
            <person name="Hammond S."/>
            <person name="Andersen M.R."/>
            <person name="Neff N."/>
            <person name="Passarelli B."/>
            <person name="Koh W."/>
            <person name="Fan H.C."/>
            <person name="Wang J."/>
            <person name="Gui Y."/>
            <person name="Lee K.H."/>
            <person name="Betenbaugh M.J."/>
            <person name="Quake S.R."/>
            <person name="Famili I."/>
            <person name="Palsson B.O."/>
            <person name="Wang J."/>
        </authorList>
    </citation>
    <scope>NUCLEOTIDE SEQUENCE [LARGE SCALE GENOMIC DNA]</scope>
    <source>
        <strain evidence="2">CHO K1 cell line</strain>
    </source>
</reference>
<gene>
    <name evidence="1" type="ORF">I79_019909</name>
</gene>
<name>G3I8N4_CRIGR</name>
<evidence type="ECO:0000313" key="2">
    <source>
        <dbReference type="Proteomes" id="UP000001075"/>
    </source>
</evidence>
<evidence type="ECO:0000313" key="1">
    <source>
        <dbReference type="EMBL" id="EGW14328.1"/>
    </source>
</evidence>
<accession>G3I8N4</accession>
<dbReference type="InParanoid" id="G3I8N4"/>
<proteinExistence type="predicted"/>
<sequence>MVVVREAPQQVKVEECGILRGQDPKTNVGSFWHMQDTVKKPEVGERDTCDYSLYRVSVSQHRLGSQNFFFFQTTHSLLMF</sequence>
<protein>
    <submittedName>
        <fullName evidence="1">Uncharacterized protein</fullName>
    </submittedName>
</protein>
<organism evidence="1 2">
    <name type="scientific">Cricetulus griseus</name>
    <name type="common">Chinese hamster</name>
    <name type="synonym">Cricetulus barabensis griseus</name>
    <dbReference type="NCBI Taxonomy" id="10029"/>
    <lineage>
        <taxon>Eukaryota</taxon>
        <taxon>Metazoa</taxon>
        <taxon>Chordata</taxon>
        <taxon>Craniata</taxon>
        <taxon>Vertebrata</taxon>
        <taxon>Euteleostomi</taxon>
        <taxon>Mammalia</taxon>
        <taxon>Eutheria</taxon>
        <taxon>Euarchontoglires</taxon>
        <taxon>Glires</taxon>
        <taxon>Rodentia</taxon>
        <taxon>Myomorpha</taxon>
        <taxon>Muroidea</taxon>
        <taxon>Cricetidae</taxon>
        <taxon>Cricetinae</taxon>
        <taxon>Cricetulus</taxon>
    </lineage>
</organism>
<dbReference type="Proteomes" id="UP000001075">
    <property type="component" value="Unassembled WGS sequence"/>
</dbReference>
<dbReference type="EMBL" id="JH001520">
    <property type="protein sequence ID" value="EGW14328.1"/>
    <property type="molecule type" value="Genomic_DNA"/>
</dbReference>
<dbReference type="AlphaFoldDB" id="G3I8N4"/>